<reference evidence="10" key="2">
    <citation type="submission" date="2015-08" db="UniProtKB">
        <authorList>
            <consortium name="WormBaseParasite"/>
        </authorList>
    </citation>
    <scope>IDENTIFICATION</scope>
</reference>
<keyword evidence="7" id="KW-1133">Transmembrane helix</keyword>
<keyword evidence="7" id="KW-0812">Transmembrane</keyword>
<comment type="subunit">
    <text evidence="3">Interacts with ERF2.</text>
</comment>
<dbReference type="Proteomes" id="UP000035680">
    <property type="component" value="Unassembled WGS sequence"/>
</dbReference>
<keyword evidence="6 7" id="KW-0472">Membrane</keyword>
<evidence type="ECO:0000256" key="2">
    <source>
        <dbReference type="ARBA" id="ARBA00007732"/>
    </source>
</evidence>
<feature type="domain" description="Golgin subfamily A member 7/ERF4" evidence="8">
    <location>
        <begin position="15"/>
        <end position="127"/>
    </location>
</feature>
<dbReference type="Pfam" id="PF10256">
    <property type="entry name" value="Erf4"/>
    <property type="match status" value="1"/>
</dbReference>
<evidence type="ECO:0000256" key="6">
    <source>
        <dbReference type="ARBA" id="ARBA00023136"/>
    </source>
</evidence>
<evidence type="ECO:0000313" key="9">
    <source>
        <dbReference type="Proteomes" id="UP000035680"/>
    </source>
</evidence>
<evidence type="ECO:0000256" key="7">
    <source>
        <dbReference type="SAM" id="Phobius"/>
    </source>
</evidence>
<comment type="similarity">
    <text evidence="2">Belongs to the ERF4 family.</text>
</comment>
<accession>A0A0K0G4Y6</accession>
<sequence>MSDYANICLSSCRKVVVERNYMYGFYRTRFTEQIPEQLNGCISYDDWTITIKSINKLFEELEKPTSKSFLLTALTILTCTIGSILSKIDSDRRKKKILDFIYRQNEKIFHKAGFHIDNPFECGLRMIQISVLSTGKFVDRIKSHNYE</sequence>
<organism evidence="9 10">
    <name type="scientific">Strongyloides venezuelensis</name>
    <name type="common">Threadworm</name>
    <dbReference type="NCBI Taxonomy" id="75913"/>
    <lineage>
        <taxon>Eukaryota</taxon>
        <taxon>Metazoa</taxon>
        <taxon>Ecdysozoa</taxon>
        <taxon>Nematoda</taxon>
        <taxon>Chromadorea</taxon>
        <taxon>Rhabditida</taxon>
        <taxon>Tylenchina</taxon>
        <taxon>Panagrolaimomorpha</taxon>
        <taxon>Strongyloidoidea</taxon>
        <taxon>Strongyloididae</taxon>
        <taxon>Strongyloides</taxon>
    </lineage>
</organism>
<dbReference type="PANTHER" id="PTHR13254">
    <property type="entry name" value="GOLGI AUTOANTIGEN, GOLGIN SUBFAMILY A, 7"/>
    <property type="match status" value="1"/>
</dbReference>
<evidence type="ECO:0000256" key="4">
    <source>
        <dbReference type="ARBA" id="ARBA00018463"/>
    </source>
</evidence>
<evidence type="ECO:0000256" key="3">
    <source>
        <dbReference type="ARBA" id="ARBA00011396"/>
    </source>
</evidence>
<dbReference type="InterPro" id="IPR051371">
    <property type="entry name" value="Ras_palmitoyltransferase"/>
</dbReference>
<dbReference type="WBParaSite" id="SVE_1979800.1">
    <property type="protein sequence ID" value="SVE_1979800.1"/>
    <property type="gene ID" value="SVE_1979800"/>
</dbReference>
<name>A0A0K0G4Y6_STRVS</name>
<comment type="subcellular location">
    <subcellularLocation>
        <location evidence="1">Endoplasmic reticulum membrane</location>
        <topology evidence="1">Peripheral membrane protein</topology>
    </subcellularLocation>
</comment>
<protein>
    <recommendedName>
        <fullName evidence="4">Ras modification protein ERF4</fullName>
    </recommendedName>
</protein>
<keyword evidence="5" id="KW-0256">Endoplasmic reticulum</keyword>
<evidence type="ECO:0000256" key="1">
    <source>
        <dbReference type="ARBA" id="ARBA00004406"/>
    </source>
</evidence>
<dbReference type="InterPro" id="IPR019383">
    <property type="entry name" value="Golgin_A_7/ERF4"/>
</dbReference>
<keyword evidence="9" id="KW-1185">Reference proteome</keyword>
<evidence type="ECO:0000259" key="8">
    <source>
        <dbReference type="Pfam" id="PF10256"/>
    </source>
</evidence>
<dbReference type="GO" id="GO:0005789">
    <property type="term" value="C:endoplasmic reticulum membrane"/>
    <property type="evidence" value="ECO:0007669"/>
    <property type="project" value="UniProtKB-SubCell"/>
</dbReference>
<evidence type="ECO:0000256" key="5">
    <source>
        <dbReference type="ARBA" id="ARBA00022824"/>
    </source>
</evidence>
<dbReference type="GO" id="GO:0006612">
    <property type="term" value="P:protein targeting to membrane"/>
    <property type="evidence" value="ECO:0007669"/>
    <property type="project" value="TreeGrafter"/>
</dbReference>
<dbReference type="AlphaFoldDB" id="A0A0K0G4Y6"/>
<dbReference type="PANTHER" id="PTHR13254:SF0">
    <property type="entry name" value="GOLGIN SUBFAMILY A MEMBER 7_ERF4 DOMAIN-CONTAINING PROTEIN"/>
    <property type="match status" value="1"/>
</dbReference>
<evidence type="ECO:0000313" key="10">
    <source>
        <dbReference type="WBParaSite" id="SVE_1979800.1"/>
    </source>
</evidence>
<proteinExistence type="inferred from homology"/>
<reference evidence="9" key="1">
    <citation type="submission" date="2014-07" db="EMBL/GenBank/DDBJ databases">
        <authorList>
            <person name="Martin A.A"/>
            <person name="De Silva N."/>
        </authorList>
    </citation>
    <scope>NUCLEOTIDE SEQUENCE</scope>
</reference>
<dbReference type="GO" id="GO:0002178">
    <property type="term" value="C:palmitoyltransferase complex"/>
    <property type="evidence" value="ECO:0007669"/>
    <property type="project" value="TreeGrafter"/>
</dbReference>
<feature type="transmembrane region" description="Helical" evidence="7">
    <location>
        <begin position="68"/>
        <end position="86"/>
    </location>
</feature>
<dbReference type="STRING" id="75913.A0A0K0G4Y6"/>